<dbReference type="SUPFAM" id="SSF103473">
    <property type="entry name" value="MFS general substrate transporter"/>
    <property type="match status" value="2"/>
</dbReference>
<evidence type="ECO:0000256" key="4">
    <source>
        <dbReference type="ARBA" id="ARBA00022692"/>
    </source>
</evidence>
<dbReference type="InterPro" id="IPR011701">
    <property type="entry name" value="MFS"/>
</dbReference>
<keyword evidence="2" id="KW-0813">Transport</keyword>
<dbReference type="Proteomes" id="UP000245021">
    <property type="component" value="Unassembled WGS sequence"/>
</dbReference>
<feature type="transmembrane region" description="Helical" evidence="7">
    <location>
        <begin position="163"/>
        <end position="185"/>
    </location>
</feature>
<feature type="domain" description="Major facilitator superfamily (MFS) profile" evidence="8">
    <location>
        <begin position="10"/>
        <end position="453"/>
    </location>
</feature>
<protein>
    <submittedName>
        <fullName evidence="9">Major facilitator superfamily transporter</fullName>
    </submittedName>
</protein>
<name>A0A2R5HI64_9LACT</name>
<keyword evidence="5 7" id="KW-1133">Transmembrane helix</keyword>
<comment type="subcellular location">
    <subcellularLocation>
        <location evidence="1">Cell membrane</location>
        <topology evidence="1">Multi-pass membrane protein</topology>
    </subcellularLocation>
</comment>
<evidence type="ECO:0000256" key="2">
    <source>
        <dbReference type="ARBA" id="ARBA00022448"/>
    </source>
</evidence>
<dbReference type="GO" id="GO:0022857">
    <property type="term" value="F:transmembrane transporter activity"/>
    <property type="evidence" value="ECO:0007669"/>
    <property type="project" value="InterPro"/>
</dbReference>
<dbReference type="AlphaFoldDB" id="A0A2R5HI64"/>
<dbReference type="Gene3D" id="1.20.1720.10">
    <property type="entry name" value="Multidrug resistance protein D"/>
    <property type="match status" value="1"/>
</dbReference>
<feature type="transmembrane region" description="Helical" evidence="7">
    <location>
        <begin position="137"/>
        <end position="157"/>
    </location>
</feature>
<feature type="transmembrane region" description="Helical" evidence="7">
    <location>
        <begin position="397"/>
        <end position="418"/>
    </location>
</feature>
<proteinExistence type="predicted"/>
<comment type="caution">
    <text evidence="9">The sequence shown here is derived from an EMBL/GenBank/DDBJ whole genome shotgun (WGS) entry which is preliminary data.</text>
</comment>
<evidence type="ECO:0000256" key="5">
    <source>
        <dbReference type="ARBA" id="ARBA00022989"/>
    </source>
</evidence>
<dbReference type="Gene3D" id="1.20.1250.20">
    <property type="entry name" value="MFS general substrate transporter like domains"/>
    <property type="match status" value="1"/>
</dbReference>
<feature type="transmembrane region" description="Helical" evidence="7">
    <location>
        <begin position="329"/>
        <end position="348"/>
    </location>
</feature>
<keyword evidence="3" id="KW-1003">Cell membrane</keyword>
<dbReference type="OrthoDB" id="9812221at2"/>
<evidence type="ECO:0000259" key="8">
    <source>
        <dbReference type="PROSITE" id="PS50850"/>
    </source>
</evidence>
<dbReference type="CDD" id="cd17502">
    <property type="entry name" value="MFS_Azr1_MDR_like"/>
    <property type="match status" value="1"/>
</dbReference>
<dbReference type="Pfam" id="PF07690">
    <property type="entry name" value="MFS_1"/>
    <property type="match status" value="2"/>
</dbReference>
<evidence type="ECO:0000256" key="3">
    <source>
        <dbReference type="ARBA" id="ARBA00022475"/>
    </source>
</evidence>
<feature type="transmembrane region" description="Helical" evidence="7">
    <location>
        <begin position="222"/>
        <end position="244"/>
    </location>
</feature>
<sequence>MKKTSSLLLIMVPLMLILFVSSLDQTIVATALPSIAKSLAQPQYVAWTTTAYLLTSSVTTLLFGRLGDQLGRKIVLQVSLVIFLLGSALAGLAPTMLFLIVMRAFQGIGGGGLTALVQATVGDLVPARERGAYQALLGIVPSLAVIAGPFLGGFIAQMVSWRWIFYINVPVGVLAFVLLGALLHLPKVRKVGQVDFLGGLLATLFTTALLLMTTWGGNTVAWISPLIIGLIVLAVLSVLGFIFVERRRKQAILPLGLFKKSVFAISSLQFALASFVLFVLMLFTPMYLQTVRGFSASRAGLVIIPMMLGLVVGSAVTGPIITKTGKYKIYPIIGSFLMGISSLFLGMLTVRTSLLELIALLVLSGIGQGLMIQVALLAGQNAAPYQDLGAATGALNFFKSLGGAFAAAIMGTLLNAGMKHLTAVAAFGRLYSWLVPLMLVSFVLAVLMKELPLSDAMISVLKEEVDVPEY</sequence>
<keyword evidence="10" id="KW-1185">Reference proteome</keyword>
<keyword evidence="6 7" id="KW-0472">Membrane</keyword>
<feature type="transmembrane region" description="Helical" evidence="7">
    <location>
        <begin position="197"/>
        <end position="216"/>
    </location>
</feature>
<dbReference type="EMBL" id="BFFO01000001">
    <property type="protein sequence ID" value="GBG95948.1"/>
    <property type="molecule type" value="Genomic_DNA"/>
</dbReference>
<accession>A0A2R5HI64</accession>
<feature type="transmembrane region" description="Helical" evidence="7">
    <location>
        <begin position="354"/>
        <end position="377"/>
    </location>
</feature>
<dbReference type="PRINTS" id="PR01036">
    <property type="entry name" value="TCRTETB"/>
</dbReference>
<organism evidence="9 10">
    <name type="scientific">Lactococcus termiticola</name>
    <dbReference type="NCBI Taxonomy" id="2169526"/>
    <lineage>
        <taxon>Bacteria</taxon>
        <taxon>Bacillati</taxon>
        <taxon>Bacillota</taxon>
        <taxon>Bacilli</taxon>
        <taxon>Lactobacillales</taxon>
        <taxon>Streptococcaceae</taxon>
        <taxon>Lactococcus</taxon>
    </lineage>
</organism>
<dbReference type="InterPro" id="IPR020846">
    <property type="entry name" value="MFS_dom"/>
</dbReference>
<feature type="transmembrane region" description="Helical" evidence="7">
    <location>
        <begin position="45"/>
        <end position="63"/>
    </location>
</feature>
<dbReference type="PANTHER" id="PTHR23501:SF197">
    <property type="entry name" value="COMD"/>
    <property type="match status" value="1"/>
</dbReference>
<feature type="transmembrane region" description="Helical" evidence="7">
    <location>
        <begin position="300"/>
        <end position="322"/>
    </location>
</feature>
<feature type="transmembrane region" description="Helical" evidence="7">
    <location>
        <begin position="265"/>
        <end position="288"/>
    </location>
</feature>
<evidence type="ECO:0000256" key="7">
    <source>
        <dbReference type="SAM" id="Phobius"/>
    </source>
</evidence>
<dbReference type="RefSeq" id="WP_109244947.1">
    <property type="nucleotide sequence ID" value="NZ_BFFO01000001.1"/>
</dbReference>
<feature type="transmembrane region" description="Helical" evidence="7">
    <location>
        <begin position="75"/>
        <end position="101"/>
    </location>
</feature>
<evidence type="ECO:0000313" key="10">
    <source>
        <dbReference type="Proteomes" id="UP000245021"/>
    </source>
</evidence>
<feature type="transmembrane region" description="Helical" evidence="7">
    <location>
        <begin position="107"/>
        <end position="125"/>
    </location>
</feature>
<evidence type="ECO:0000313" key="9">
    <source>
        <dbReference type="EMBL" id="GBG95948.1"/>
    </source>
</evidence>
<dbReference type="PROSITE" id="PS50850">
    <property type="entry name" value="MFS"/>
    <property type="match status" value="1"/>
</dbReference>
<dbReference type="PANTHER" id="PTHR23501">
    <property type="entry name" value="MAJOR FACILITATOR SUPERFAMILY"/>
    <property type="match status" value="1"/>
</dbReference>
<gene>
    <name evidence="9" type="ORF">NtB2_00050</name>
</gene>
<dbReference type="FunFam" id="1.20.1720.10:FF:000004">
    <property type="entry name" value="EmrB/QacA family drug resistance transporter"/>
    <property type="match status" value="1"/>
</dbReference>
<evidence type="ECO:0000256" key="1">
    <source>
        <dbReference type="ARBA" id="ARBA00004651"/>
    </source>
</evidence>
<keyword evidence="4 7" id="KW-0812">Transmembrane</keyword>
<reference evidence="9 10" key="1">
    <citation type="journal article" date="2018" name="Genome Announc.">
        <title>Draft Genome Sequence of Lactococcus sp. Strain NtB2 (JCM 32569), Isolated from the Gut of the Higher Termite Nasutitermes takasagoensis.</title>
        <authorList>
            <person name="Noda S."/>
            <person name="Aihara C."/>
            <person name="Yuki M."/>
            <person name="Ohkuma M."/>
        </authorList>
    </citation>
    <scope>NUCLEOTIDE SEQUENCE [LARGE SCALE GENOMIC DNA]</scope>
    <source>
        <strain evidence="9 10">NtB2</strain>
    </source>
</reference>
<dbReference type="GO" id="GO:0005886">
    <property type="term" value="C:plasma membrane"/>
    <property type="evidence" value="ECO:0007669"/>
    <property type="project" value="UniProtKB-SubCell"/>
</dbReference>
<dbReference type="InterPro" id="IPR036259">
    <property type="entry name" value="MFS_trans_sf"/>
</dbReference>
<evidence type="ECO:0000256" key="6">
    <source>
        <dbReference type="ARBA" id="ARBA00023136"/>
    </source>
</evidence>
<feature type="transmembrane region" description="Helical" evidence="7">
    <location>
        <begin position="430"/>
        <end position="448"/>
    </location>
</feature>